<protein>
    <submittedName>
        <fullName evidence="3">PEP-CTERM-sorting domain protein</fullName>
    </submittedName>
</protein>
<gene>
    <name evidence="3" type="ORF">LO55_2207</name>
</gene>
<dbReference type="EMBL" id="JRYB01000001">
    <property type="protein sequence ID" value="OIJ43987.1"/>
    <property type="molecule type" value="Genomic_DNA"/>
</dbReference>
<feature type="domain" description="Ice-binding protein C-terminal" evidence="2">
    <location>
        <begin position="195"/>
        <end position="216"/>
    </location>
</feature>
<evidence type="ECO:0000256" key="1">
    <source>
        <dbReference type="SAM" id="SignalP"/>
    </source>
</evidence>
<dbReference type="RefSeq" id="WP_071361477.1">
    <property type="nucleotide sequence ID" value="NZ_JRYB01000001.1"/>
</dbReference>
<dbReference type="Proteomes" id="UP000180246">
    <property type="component" value="Unassembled WGS sequence"/>
</dbReference>
<accession>A0A1S2NFW2</accession>
<organism evidence="3 4">
    <name type="scientific">Massilia timonae</name>
    <dbReference type="NCBI Taxonomy" id="47229"/>
    <lineage>
        <taxon>Bacteria</taxon>
        <taxon>Pseudomonadati</taxon>
        <taxon>Pseudomonadota</taxon>
        <taxon>Betaproteobacteria</taxon>
        <taxon>Burkholderiales</taxon>
        <taxon>Oxalobacteraceae</taxon>
        <taxon>Telluria group</taxon>
        <taxon>Massilia</taxon>
    </lineage>
</organism>
<keyword evidence="1" id="KW-0732">Signal</keyword>
<proteinExistence type="predicted"/>
<evidence type="ECO:0000259" key="2">
    <source>
        <dbReference type="Pfam" id="PF07589"/>
    </source>
</evidence>
<dbReference type="NCBIfam" id="TIGR02595">
    <property type="entry name" value="PEP_CTERM"/>
    <property type="match status" value="1"/>
</dbReference>
<comment type="caution">
    <text evidence="3">The sequence shown here is derived from an EMBL/GenBank/DDBJ whole genome shotgun (WGS) entry which is preliminary data.</text>
</comment>
<evidence type="ECO:0000313" key="3">
    <source>
        <dbReference type="EMBL" id="OIJ43987.1"/>
    </source>
</evidence>
<sequence>MLRKLAFLTAALAAGTASAAQILPSQSFTTDSNTAYTYTLAETQTGSFVLDFTFSFSGKVQNNDFLGVWFGNANNINEGYKGPNVGFKANCDEKGSCTDDLFVRTVGTGGYFVPNSNLVEGETYRLFAHLYKSAANGFYDRFDLWLNPTATEMTTLTGADASATEASKLKSFDTVGIRTANINGGLVLNVNPAEVPEPGSVALLGLAMAGLAFTRRKRA</sequence>
<name>A0A1S2NFW2_9BURK</name>
<reference evidence="3 4" key="1">
    <citation type="submission" date="2014-10" db="EMBL/GenBank/DDBJ databases">
        <authorList>
            <person name="Seo M.-J."/>
            <person name="Seok Y.J."/>
            <person name="Cha I.-T."/>
        </authorList>
    </citation>
    <scope>NUCLEOTIDE SEQUENCE [LARGE SCALE GENOMIC DNA]</scope>
    <source>
        <strain evidence="3 4">NEU</strain>
    </source>
</reference>
<dbReference type="InterPro" id="IPR013424">
    <property type="entry name" value="Ice-binding_C"/>
</dbReference>
<evidence type="ECO:0000313" key="4">
    <source>
        <dbReference type="Proteomes" id="UP000180246"/>
    </source>
</evidence>
<dbReference type="AlphaFoldDB" id="A0A1S2NFW2"/>
<dbReference type="Pfam" id="PF07589">
    <property type="entry name" value="PEP-CTERM"/>
    <property type="match status" value="1"/>
</dbReference>
<feature type="signal peptide" evidence="1">
    <location>
        <begin position="1"/>
        <end position="19"/>
    </location>
</feature>
<feature type="chain" id="PRO_5010342322" evidence="1">
    <location>
        <begin position="20"/>
        <end position="219"/>
    </location>
</feature>